<dbReference type="Pfam" id="PF02518">
    <property type="entry name" value="HATPase_c"/>
    <property type="match status" value="1"/>
</dbReference>
<dbReference type="Gene3D" id="1.10.287.130">
    <property type="match status" value="1"/>
</dbReference>
<dbReference type="Pfam" id="PF05231">
    <property type="entry name" value="MASE1"/>
    <property type="match status" value="1"/>
</dbReference>
<sequence length="528" mass="57697">MRSWQLFAGYLILYVFMDWASYIHPVLPLAITPWNPPPGLSLAFLLLYGVRQWPALFIAALLAEIFVRDIPAPLPYLAASSLLLTVCYTGAAALLLGPLRFDTKFSSLRDLSLLLAVALGGTLLASLAYVSTYAAAGLVPTQQFMTNILRFWVGDVIGIMVAAPLILSLAAHQTGIRSISAREIMAQAASLALALWVIFGLAFTDEFKFFYLLFLPLIWIAMRHGVRGATLAILGTQLGLIVAFQTGEHKATAVIELQLLMLALAITGLYLGMAVTSRRLLEERLQAQQAELDRALRFAAAGEMTSAVAHELNQPLSALTSYLRSCQLLLTQPETQHALLADTMEKTVGEARRAGQVVHRLRNFYRWGIVQLQQISVLPFLQEGIIPLLNRAERHNISLRISCPQTLPDIRADRVQLETVLHNLVFNSIDAIDGARSARGEIVIEAAEFTADDICICVSDSGPGVSQEMQPHIFEAFATGKIDGTGLGLAISRSMIEANHGKIWLDNSYAAGARFCFSVPLNTQTGNT</sequence>
<dbReference type="CDD" id="cd00082">
    <property type="entry name" value="HisKA"/>
    <property type="match status" value="1"/>
</dbReference>
<feature type="transmembrane region" description="Helical" evidence="9">
    <location>
        <begin position="184"/>
        <end position="203"/>
    </location>
</feature>
<feature type="transmembrane region" description="Helical" evidence="9">
    <location>
        <begin position="39"/>
        <end position="62"/>
    </location>
</feature>
<comment type="subcellular location">
    <subcellularLocation>
        <location evidence="2">Cell membrane</location>
        <topology evidence="2">Multi-pass membrane protein</topology>
    </subcellularLocation>
</comment>
<evidence type="ECO:0000256" key="2">
    <source>
        <dbReference type="ARBA" id="ARBA00004651"/>
    </source>
</evidence>
<gene>
    <name evidence="11" type="ORF">SKTS_23140</name>
</gene>
<feature type="transmembrane region" description="Helical" evidence="9">
    <location>
        <begin position="253"/>
        <end position="275"/>
    </location>
</feature>
<dbReference type="GO" id="GO:0000155">
    <property type="term" value="F:phosphorelay sensor kinase activity"/>
    <property type="evidence" value="ECO:0007669"/>
    <property type="project" value="InterPro"/>
</dbReference>
<feature type="transmembrane region" description="Helical" evidence="9">
    <location>
        <begin position="111"/>
        <end position="131"/>
    </location>
</feature>
<dbReference type="InterPro" id="IPR007895">
    <property type="entry name" value="MASE1"/>
</dbReference>
<dbReference type="RefSeq" id="WP_173065035.1">
    <property type="nucleotide sequence ID" value="NZ_AP022853.1"/>
</dbReference>
<dbReference type="SUPFAM" id="SSF47384">
    <property type="entry name" value="Homodimeric domain of signal transducing histidine kinase"/>
    <property type="match status" value="1"/>
</dbReference>
<protein>
    <recommendedName>
        <fullName evidence="3">histidine kinase</fullName>
        <ecNumber evidence="3">2.7.13.3</ecNumber>
    </recommendedName>
</protein>
<reference evidence="12" key="1">
    <citation type="submission" date="2020-03" db="EMBL/GenBank/DDBJ databases">
        <title>Complete genome sequence of sulfur-oxidizing bacterium skT11.</title>
        <authorList>
            <person name="Kanda M."/>
            <person name="Kojima H."/>
            <person name="Fukui M."/>
        </authorList>
    </citation>
    <scope>NUCLEOTIDE SEQUENCE [LARGE SCALE GENOMIC DNA]</scope>
    <source>
        <strain evidence="12">skT11</strain>
    </source>
</reference>
<feature type="transmembrane region" description="Helical" evidence="9">
    <location>
        <begin position="231"/>
        <end position="247"/>
    </location>
</feature>
<dbReference type="GO" id="GO:0005886">
    <property type="term" value="C:plasma membrane"/>
    <property type="evidence" value="ECO:0007669"/>
    <property type="project" value="UniProtKB-SubCell"/>
</dbReference>
<evidence type="ECO:0000256" key="5">
    <source>
        <dbReference type="ARBA" id="ARBA00022553"/>
    </source>
</evidence>
<evidence type="ECO:0000256" key="3">
    <source>
        <dbReference type="ARBA" id="ARBA00012438"/>
    </source>
</evidence>
<evidence type="ECO:0000256" key="6">
    <source>
        <dbReference type="ARBA" id="ARBA00022692"/>
    </source>
</evidence>
<dbReference type="AlphaFoldDB" id="A0A6F8VCH7"/>
<evidence type="ECO:0000256" key="4">
    <source>
        <dbReference type="ARBA" id="ARBA00022475"/>
    </source>
</evidence>
<proteinExistence type="predicted"/>
<name>A0A6F8VCH7_9PROT</name>
<dbReference type="PROSITE" id="PS50109">
    <property type="entry name" value="HIS_KIN"/>
    <property type="match status" value="1"/>
</dbReference>
<evidence type="ECO:0000256" key="9">
    <source>
        <dbReference type="SAM" id="Phobius"/>
    </source>
</evidence>
<feature type="transmembrane region" description="Helical" evidence="9">
    <location>
        <begin position="74"/>
        <end position="99"/>
    </location>
</feature>
<feature type="transmembrane region" description="Helical" evidence="9">
    <location>
        <begin position="6"/>
        <end position="27"/>
    </location>
</feature>
<dbReference type="SMART" id="SM00387">
    <property type="entry name" value="HATPase_c"/>
    <property type="match status" value="1"/>
</dbReference>
<dbReference type="InterPro" id="IPR003594">
    <property type="entry name" value="HATPase_dom"/>
</dbReference>
<feature type="domain" description="Histidine kinase" evidence="10">
    <location>
        <begin position="307"/>
        <end position="523"/>
    </location>
</feature>
<evidence type="ECO:0000259" key="10">
    <source>
        <dbReference type="PROSITE" id="PS50109"/>
    </source>
</evidence>
<keyword evidence="6 9" id="KW-0812">Transmembrane</keyword>
<dbReference type="EMBL" id="AP022853">
    <property type="protein sequence ID" value="BCB27428.1"/>
    <property type="molecule type" value="Genomic_DNA"/>
</dbReference>
<dbReference type="InterPro" id="IPR005467">
    <property type="entry name" value="His_kinase_dom"/>
</dbReference>
<keyword evidence="7 9" id="KW-1133">Transmembrane helix</keyword>
<dbReference type="PRINTS" id="PR00344">
    <property type="entry name" value="BCTRLSENSOR"/>
</dbReference>
<keyword evidence="4" id="KW-1003">Cell membrane</keyword>
<accession>A0A6F8VCH7</accession>
<dbReference type="InterPro" id="IPR036097">
    <property type="entry name" value="HisK_dim/P_sf"/>
</dbReference>
<keyword evidence="8 9" id="KW-0472">Membrane</keyword>
<evidence type="ECO:0000256" key="7">
    <source>
        <dbReference type="ARBA" id="ARBA00022989"/>
    </source>
</evidence>
<keyword evidence="12" id="KW-1185">Reference proteome</keyword>
<evidence type="ECO:0000256" key="8">
    <source>
        <dbReference type="ARBA" id="ARBA00023136"/>
    </source>
</evidence>
<dbReference type="SUPFAM" id="SSF55874">
    <property type="entry name" value="ATPase domain of HSP90 chaperone/DNA topoisomerase II/histidine kinase"/>
    <property type="match status" value="1"/>
</dbReference>
<evidence type="ECO:0000313" key="12">
    <source>
        <dbReference type="Proteomes" id="UP000502260"/>
    </source>
</evidence>
<evidence type="ECO:0000313" key="11">
    <source>
        <dbReference type="EMBL" id="BCB27428.1"/>
    </source>
</evidence>
<feature type="transmembrane region" description="Helical" evidence="9">
    <location>
        <begin position="151"/>
        <end position="172"/>
    </location>
</feature>
<dbReference type="InterPro" id="IPR004358">
    <property type="entry name" value="Sig_transdc_His_kin-like_C"/>
</dbReference>
<dbReference type="EC" id="2.7.13.3" evidence="3"/>
<dbReference type="PANTHER" id="PTHR43065">
    <property type="entry name" value="SENSOR HISTIDINE KINASE"/>
    <property type="match status" value="1"/>
</dbReference>
<organism evidence="11 12">
    <name type="scientific">Sulfurimicrobium lacus</name>
    <dbReference type="NCBI Taxonomy" id="2715678"/>
    <lineage>
        <taxon>Bacteria</taxon>
        <taxon>Pseudomonadati</taxon>
        <taxon>Pseudomonadota</taxon>
        <taxon>Betaproteobacteria</taxon>
        <taxon>Nitrosomonadales</taxon>
        <taxon>Sulfuricellaceae</taxon>
        <taxon>Sulfurimicrobium</taxon>
    </lineage>
</organism>
<keyword evidence="5" id="KW-0597">Phosphoprotein</keyword>
<dbReference type="InterPro" id="IPR003661">
    <property type="entry name" value="HisK_dim/P_dom"/>
</dbReference>
<dbReference type="SMART" id="SM00388">
    <property type="entry name" value="HisKA"/>
    <property type="match status" value="1"/>
</dbReference>
<dbReference type="PANTHER" id="PTHR43065:SF42">
    <property type="entry name" value="TWO-COMPONENT SENSOR PPRA"/>
    <property type="match status" value="1"/>
</dbReference>
<dbReference type="Gene3D" id="3.30.565.10">
    <property type="entry name" value="Histidine kinase-like ATPase, C-terminal domain"/>
    <property type="match status" value="1"/>
</dbReference>
<dbReference type="Proteomes" id="UP000502260">
    <property type="component" value="Chromosome"/>
</dbReference>
<evidence type="ECO:0000256" key="1">
    <source>
        <dbReference type="ARBA" id="ARBA00000085"/>
    </source>
</evidence>
<dbReference type="InterPro" id="IPR036890">
    <property type="entry name" value="HATPase_C_sf"/>
</dbReference>
<comment type="catalytic activity">
    <reaction evidence="1">
        <text>ATP + protein L-histidine = ADP + protein N-phospho-L-histidine.</text>
        <dbReference type="EC" id="2.7.13.3"/>
    </reaction>
</comment>
<dbReference type="KEGG" id="slac:SKTS_23140"/>